<evidence type="ECO:0000256" key="3">
    <source>
        <dbReference type="ARBA" id="ARBA00023082"/>
    </source>
</evidence>
<keyword evidence="9" id="KW-1185">Reference proteome</keyword>
<dbReference type="Gene3D" id="1.10.10.10">
    <property type="entry name" value="Winged helix-like DNA-binding domain superfamily/Winged helix DNA-binding domain"/>
    <property type="match status" value="2"/>
</dbReference>
<dbReference type="InterPro" id="IPR013324">
    <property type="entry name" value="RNA_pol_sigma_r3/r4-like"/>
</dbReference>
<dbReference type="EMBL" id="AGNL01002414">
    <property type="protein sequence ID" value="EJK76246.1"/>
    <property type="molecule type" value="Genomic_DNA"/>
</dbReference>
<evidence type="ECO:0000259" key="6">
    <source>
        <dbReference type="Pfam" id="PF04542"/>
    </source>
</evidence>
<feature type="domain" description="RNA polymerase sigma-70 region 2" evidence="6">
    <location>
        <begin position="16"/>
        <end position="55"/>
    </location>
</feature>
<dbReference type="Pfam" id="PF04545">
    <property type="entry name" value="Sigma70_r4"/>
    <property type="match status" value="1"/>
</dbReference>
<gene>
    <name evidence="8" type="ORF">THAOC_02006</name>
</gene>
<dbReference type="GO" id="GO:0016987">
    <property type="term" value="F:sigma factor activity"/>
    <property type="evidence" value="ECO:0007669"/>
    <property type="project" value="UniProtKB-KW"/>
</dbReference>
<dbReference type="GO" id="GO:0006352">
    <property type="term" value="P:DNA-templated transcription initiation"/>
    <property type="evidence" value="ECO:0007669"/>
    <property type="project" value="InterPro"/>
</dbReference>
<evidence type="ECO:0000259" key="7">
    <source>
        <dbReference type="Pfam" id="PF04545"/>
    </source>
</evidence>
<evidence type="ECO:0000256" key="4">
    <source>
        <dbReference type="ARBA" id="ARBA00023125"/>
    </source>
</evidence>
<organism evidence="8 9">
    <name type="scientific">Thalassiosira oceanica</name>
    <name type="common">Marine diatom</name>
    <dbReference type="NCBI Taxonomy" id="159749"/>
    <lineage>
        <taxon>Eukaryota</taxon>
        <taxon>Sar</taxon>
        <taxon>Stramenopiles</taxon>
        <taxon>Ochrophyta</taxon>
        <taxon>Bacillariophyta</taxon>
        <taxon>Coscinodiscophyceae</taxon>
        <taxon>Thalassiosirophycidae</taxon>
        <taxon>Thalassiosirales</taxon>
        <taxon>Thalassiosiraceae</taxon>
        <taxon>Thalassiosira</taxon>
    </lineage>
</organism>
<dbReference type="SUPFAM" id="SSF88946">
    <property type="entry name" value="Sigma2 domain of RNA polymerase sigma factors"/>
    <property type="match status" value="1"/>
</dbReference>
<dbReference type="InterPro" id="IPR000943">
    <property type="entry name" value="RNA_pol_sigma70"/>
</dbReference>
<feature type="domain" description="RNA polymerase sigma-70 region 4" evidence="7">
    <location>
        <begin position="181"/>
        <end position="233"/>
    </location>
</feature>
<keyword evidence="4" id="KW-0238">DNA-binding</keyword>
<dbReference type="Gene3D" id="1.20.120.1810">
    <property type="match status" value="1"/>
</dbReference>
<dbReference type="eggNOG" id="ENOG502SPRC">
    <property type="taxonomic scope" value="Eukaryota"/>
</dbReference>
<protein>
    <recommendedName>
        <fullName evidence="10">RNA polymerase sigma-70 domain-containing protein</fullName>
    </recommendedName>
</protein>
<keyword evidence="5" id="KW-0804">Transcription</keyword>
<dbReference type="InterPro" id="IPR007630">
    <property type="entry name" value="RNA_pol_sigma70_r4"/>
</dbReference>
<dbReference type="SUPFAM" id="SSF88659">
    <property type="entry name" value="Sigma3 and sigma4 domains of RNA polymerase sigma factors"/>
    <property type="match status" value="2"/>
</dbReference>
<dbReference type="NCBIfam" id="TIGR02937">
    <property type="entry name" value="sigma70-ECF"/>
    <property type="match status" value="1"/>
</dbReference>
<sequence length="265" mass="28185">ANGAGSVYDGSWDRPSLDEAVQEGMIGLARAADKYDPERGLRFATYATHWITSTVRLCFQRHATGCLRVPSQLHEIRQRYQRMAAECYERLDEPPGTADAAREIGVTERRLVAAVRATTPLLSLDAPIDAARGSSKGSGAGGDVGGGELILLDTLTSADPRPEDQVETSFLRQCLENAMAAELTPYERDVLRLRLGLDSGSSMSVREISDLSGGAVSLGEVRAVERRALARLRSPGSVHAHNLLAYLDGGGGGGPASKAAGGRVR</sequence>
<evidence type="ECO:0000313" key="8">
    <source>
        <dbReference type="EMBL" id="EJK76246.1"/>
    </source>
</evidence>
<dbReference type="AlphaFoldDB" id="K0TMH7"/>
<dbReference type="InterPro" id="IPR013325">
    <property type="entry name" value="RNA_pol_sigma_r2"/>
</dbReference>
<feature type="non-terminal residue" evidence="8">
    <location>
        <position position="1"/>
    </location>
</feature>
<dbReference type="InterPro" id="IPR050239">
    <property type="entry name" value="Sigma-70_RNA_pol_init_factors"/>
</dbReference>
<dbReference type="PRINTS" id="PR00046">
    <property type="entry name" value="SIGMA70FCT"/>
</dbReference>
<dbReference type="OrthoDB" id="47406at2759"/>
<evidence type="ECO:0000256" key="5">
    <source>
        <dbReference type="ARBA" id="ARBA00023163"/>
    </source>
</evidence>
<dbReference type="InterPro" id="IPR007627">
    <property type="entry name" value="RNA_pol_sigma70_r2"/>
</dbReference>
<comment type="similarity">
    <text evidence="1">Belongs to the sigma-70 factor family.</text>
</comment>
<name>K0TMH7_THAOC</name>
<evidence type="ECO:0000313" key="9">
    <source>
        <dbReference type="Proteomes" id="UP000266841"/>
    </source>
</evidence>
<accession>K0TMH7</accession>
<dbReference type="InterPro" id="IPR036388">
    <property type="entry name" value="WH-like_DNA-bd_sf"/>
</dbReference>
<dbReference type="PANTHER" id="PTHR30603">
    <property type="entry name" value="RNA POLYMERASE SIGMA FACTOR RPO"/>
    <property type="match status" value="1"/>
</dbReference>
<dbReference type="Proteomes" id="UP000266841">
    <property type="component" value="Unassembled WGS sequence"/>
</dbReference>
<evidence type="ECO:0008006" key="10">
    <source>
        <dbReference type="Google" id="ProtNLM"/>
    </source>
</evidence>
<dbReference type="InterPro" id="IPR014284">
    <property type="entry name" value="RNA_pol_sigma-70_dom"/>
</dbReference>
<dbReference type="Pfam" id="PF04542">
    <property type="entry name" value="Sigma70_r2"/>
    <property type="match status" value="1"/>
</dbReference>
<evidence type="ECO:0000256" key="1">
    <source>
        <dbReference type="ARBA" id="ARBA00007788"/>
    </source>
</evidence>
<evidence type="ECO:0000256" key="2">
    <source>
        <dbReference type="ARBA" id="ARBA00023015"/>
    </source>
</evidence>
<comment type="caution">
    <text evidence="8">The sequence shown here is derived from an EMBL/GenBank/DDBJ whole genome shotgun (WGS) entry which is preliminary data.</text>
</comment>
<proteinExistence type="inferred from homology"/>
<dbReference type="GO" id="GO:0003677">
    <property type="term" value="F:DNA binding"/>
    <property type="evidence" value="ECO:0007669"/>
    <property type="project" value="UniProtKB-KW"/>
</dbReference>
<dbReference type="PANTHER" id="PTHR30603:SF47">
    <property type="entry name" value="RNA POLYMERASE SIGMA FACTOR SIGD, CHLOROPLASTIC"/>
    <property type="match status" value="1"/>
</dbReference>
<keyword evidence="3" id="KW-0731">Sigma factor</keyword>
<reference evidence="8 9" key="1">
    <citation type="journal article" date="2012" name="Genome Biol.">
        <title>Genome and low-iron response of an oceanic diatom adapted to chronic iron limitation.</title>
        <authorList>
            <person name="Lommer M."/>
            <person name="Specht M."/>
            <person name="Roy A.S."/>
            <person name="Kraemer L."/>
            <person name="Andreson R."/>
            <person name="Gutowska M.A."/>
            <person name="Wolf J."/>
            <person name="Bergner S.V."/>
            <person name="Schilhabel M.B."/>
            <person name="Klostermeier U.C."/>
            <person name="Beiko R.G."/>
            <person name="Rosenstiel P."/>
            <person name="Hippler M."/>
            <person name="Laroche J."/>
        </authorList>
    </citation>
    <scope>NUCLEOTIDE SEQUENCE [LARGE SCALE GENOMIC DNA]</scope>
    <source>
        <strain evidence="8 9">CCMP1005</strain>
    </source>
</reference>
<keyword evidence="2" id="KW-0805">Transcription regulation</keyword>